<keyword evidence="2" id="KW-1185">Reference proteome</keyword>
<proteinExistence type="predicted"/>
<reference evidence="1 2" key="1">
    <citation type="submission" date="2024-02" db="EMBL/GenBank/DDBJ databases">
        <title>Bacteria isolated from the canopy kelp, Nereocystis luetkeana.</title>
        <authorList>
            <person name="Pfister C.A."/>
            <person name="Younker I.T."/>
            <person name="Light S.H."/>
        </authorList>
    </citation>
    <scope>NUCLEOTIDE SEQUENCE [LARGE SCALE GENOMIC DNA]</scope>
    <source>
        <strain evidence="1 2">TI.2.07</strain>
    </source>
</reference>
<accession>A0ABU9HAA6</accession>
<protein>
    <submittedName>
        <fullName evidence="1">Uncharacterized protein</fullName>
    </submittedName>
</protein>
<evidence type="ECO:0000313" key="1">
    <source>
        <dbReference type="EMBL" id="MEL0658816.1"/>
    </source>
</evidence>
<gene>
    <name evidence="1" type="ORF">V6255_06630</name>
</gene>
<organism evidence="1 2">
    <name type="scientific">Psychromonas arctica</name>
    <dbReference type="NCBI Taxonomy" id="168275"/>
    <lineage>
        <taxon>Bacteria</taxon>
        <taxon>Pseudomonadati</taxon>
        <taxon>Pseudomonadota</taxon>
        <taxon>Gammaproteobacteria</taxon>
        <taxon>Alteromonadales</taxon>
        <taxon>Psychromonadaceae</taxon>
        <taxon>Psychromonas</taxon>
    </lineage>
</organism>
<sequence>MKKLLIPIAVVAVGASAYMYQQQSSDDNNVLSYVPSDTPLFTGQLTPFPIKDYIASSPHLIDPSDQAQIEALHDQETPSLHFLANLMKAYQDGLKDADLLVKTFGLADQVRGYFYTLGLLPVLKLEVANPQAIWDLLDQNEQETGFIHKEGKLKDVTYRIYPLTENNNGKSINLLVAQSNGILTITIEGDFVSEDLLAMALGLEKPSKSLADTTTISDIIEQHQFSDTSVGFINNIEIIKGLTSKNGNQLAQQLTELSEEEGQHPFEMLQTDVCKNELNSIAQNWPRTAFGYTQVDISKDESTLGFSAIIESKNQAILGALKALRGFIPNYTQNFENNVIATSIGLDVSQLSNSLTTILADLTTPSYQCAPLADIQYQIKASGQSLAMLGMGANMAAGVKGISAAIFDYSISENNDQAQLDSFDSLLAIHLDNPIAIFNSLKMFVPQLQQVELSDNGPAVSLNKLFPTPPELNLDAKLAIKGNHLVIYNGNKGLQEAEKLALEKLSANGIYQLSFDAKKILTPISDAAKLAGEIIPEEAMFLMDYDARMNITLDINDQGIRFDSIVNNKSPKK</sequence>
<comment type="caution">
    <text evidence="1">The sequence shown here is derived from an EMBL/GenBank/DDBJ whole genome shotgun (WGS) entry which is preliminary data.</text>
</comment>
<dbReference type="EMBL" id="JBAKBA010000011">
    <property type="protein sequence ID" value="MEL0658816.1"/>
    <property type="molecule type" value="Genomic_DNA"/>
</dbReference>
<dbReference type="RefSeq" id="WP_341627444.1">
    <property type="nucleotide sequence ID" value="NZ_JBAKBA010000011.1"/>
</dbReference>
<name>A0ABU9HAA6_9GAMM</name>
<dbReference type="Proteomes" id="UP001366060">
    <property type="component" value="Unassembled WGS sequence"/>
</dbReference>
<evidence type="ECO:0000313" key="2">
    <source>
        <dbReference type="Proteomes" id="UP001366060"/>
    </source>
</evidence>